<evidence type="ECO:0000256" key="1">
    <source>
        <dbReference type="SAM" id="Phobius"/>
    </source>
</evidence>
<keyword evidence="3" id="KW-1185">Reference proteome</keyword>
<name>A0A3L9MF20_9FLAO</name>
<accession>A0A3L9MF20</accession>
<dbReference type="AlphaFoldDB" id="A0A3L9MF20"/>
<feature type="transmembrane region" description="Helical" evidence="1">
    <location>
        <begin position="37"/>
        <end position="54"/>
    </location>
</feature>
<organism evidence="2 3">
    <name type="scientific">Faecalibacter macacae</name>
    <dbReference type="NCBI Taxonomy" id="1859289"/>
    <lineage>
        <taxon>Bacteria</taxon>
        <taxon>Pseudomonadati</taxon>
        <taxon>Bacteroidota</taxon>
        <taxon>Flavobacteriia</taxon>
        <taxon>Flavobacteriales</taxon>
        <taxon>Weeksellaceae</taxon>
        <taxon>Faecalibacter</taxon>
    </lineage>
</organism>
<proteinExistence type="predicted"/>
<sequence length="93" mass="11128">MINTEVEPEEITKASIDRELMEKAMVDEKILNVLENIQLFLIIGLVALMIYITYKQISAYIKKKRKQEEELLDEQRRNLMRDYHVSDRDNLNE</sequence>
<keyword evidence="1" id="KW-0472">Membrane</keyword>
<protein>
    <submittedName>
        <fullName evidence="2">Uncharacterized protein</fullName>
    </submittedName>
</protein>
<keyword evidence="1" id="KW-1133">Transmembrane helix</keyword>
<dbReference type="RefSeq" id="WP_121933914.1">
    <property type="nucleotide sequence ID" value="NZ_RDOJ01000004.1"/>
</dbReference>
<dbReference type="Proteomes" id="UP000275348">
    <property type="component" value="Unassembled WGS sequence"/>
</dbReference>
<keyword evidence="1" id="KW-0812">Transmembrane</keyword>
<evidence type="ECO:0000313" key="2">
    <source>
        <dbReference type="EMBL" id="RLZ11607.1"/>
    </source>
</evidence>
<gene>
    <name evidence="2" type="ORF">EAH69_04085</name>
</gene>
<evidence type="ECO:0000313" key="3">
    <source>
        <dbReference type="Proteomes" id="UP000275348"/>
    </source>
</evidence>
<reference evidence="2 3" key="1">
    <citation type="submission" date="2018-10" db="EMBL/GenBank/DDBJ databases">
        <authorList>
            <person name="Chen X."/>
        </authorList>
    </citation>
    <scope>NUCLEOTIDE SEQUENCE [LARGE SCALE GENOMIC DNA]</scope>
    <source>
        <strain evidence="2 3">YIM 102668</strain>
    </source>
</reference>
<dbReference type="EMBL" id="RDOJ01000004">
    <property type="protein sequence ID" value="RLZ11607.1"/>
    <property type="molecule type" value="Genomic_DNA"/>
</dbReference>
<comment type="caution">
    <text evidence="2">The sequence shown here is derived from an EMBL/GenBank/DDBJ whole genome shotgun (WGS) entry which is preliminary data.</text>
</comment>